<dbReference type="PANTHER" id="PTHR43539:SF89">
    <property type="entry name" value="NAD(P)-BINDING DOMAIN-CONTAINING PROTEIN"/>
    <property type="match status" value="1"/>
</dbReference>
<dbReference type="InterPro" id="IPR036188">
    <property type="entry name" value="FAD/NAD-bd_sf"/>
</dbReference>
<dbReference type="RefSeq" id="WP_016356068.1">
    <property type="nucleotide sequence ID" value="NZ_CP010783.1"/>
</dbReference>
<dbReference type="EMBL" id="QLQD01000058">
    <property type="protein sequence ID" value="RLU56408.1"/>
    <property type="molecule type" value="Genomic_DNA"/>
</dbReference>
<proteinExistence type="predicted"/>
<name>A0A3L8GJ40_STRIN</name>
<organism evidence="3 5">
    <name type="scientific">Streptococcus iniae</name>
    <name type="common">Streptococcus shiloi</name>
    <dbReference type="NCBI Taxonomy" id="1346"/>
    <lineage>
        <taxon>Bacteria</taxon>
        <taxon>Bacillati</taxon>
        <taxon>Bacillota</taxon>
        <taxon>Bacilli</taxon>
        <taxon>Lactobacillales</taxon>
        <taxon>Streptococcaceae</taxon>
        <taxon>Streptococcus</taxon>
    </lineage>
</organism>
<dbReference type="Pfam" id="PF13738">
    <property type="entry name" value="Pyr_redox_3"/>
    <property type="match status" value="1"/>
</dbReference>
<dbReference type="GeneID" id="35765088"/>
<evidence type="ECO:0000313" key="3">
    <source>
        <dbReference type="EMBL" id="RLU56408.1"/>
    </source>
</evidence>
<dbReference type="STRING" id="1346.BMF34_06350"/>
<keyword evidence="1" id="KW-0560">Oxidoreductase</keyword>
<dbReference type="KEGG" id="sio:DW64_06285"/>
<accession>A0A3L8GJ40</accession>
<dbReference type="Proteomes" id="UP000025245">
    <property type="component" value="Chromosome"/>
</dbReference>
<sequence>MKTYNIIIIGAGAAGIGFGASLKTVGIEDFLILEKGEIGDSFLKWPTTTQFITPSFTSNGFGFPDLNAVVPDTSPAFTFEKEHVTGKEYAEYLQLVASHYQLPIKTKTNVCDITKQDDKFLIKTQTDTYLANYLIMATGEFQYPNKSQIAGSELGIHYGEVEHFHVTSEDPFIVIGGNESACDALSHLAYLGNDVHLFTETFGQKENNPDPSISLSPITKERLKHLQSNPKYHLSITENKKAISIEKIKDLYHVTFQDGTCANSKHKPILATGFLNTCHLIGGMELFCYDDNHLPLVTEQDESTKVANCFLIGPSLRHGDTIFCYIYKFRQRFMPLICEIAKREKLKLPQEEINFFKANQMYLEDLDCCSVNCDC</sequence>
<dbReference type="GO" id="GO:0004497">
    <property type="term" value="F:monooxygenase activity"/>
    <property type="evidence" value="ECO:0007669"/>
    <property type="project" value="TreeGrafter"/>
</dbReference>
<protein>
    <submittedName>
        <fullName evidence="3">Pyridine nucleotide-disulfide oxidoreductase</fullName>
    </submittedName>
</protein>
<dbReference type="EMBL" id="CP007586">
    <property type="protein sequence ID" value="AHY16066.1"/>
    <property type="molecule type" value="Genomic_DNA"/>
</dbReference>
<evidence type="ECO:0000256" key="1">
    <source>
        <dbReference type="ARBA" id="ARBA00023002"/>
    </source>
</evidence>
<dbReference type="OrthoDB" id="178899at2"/>
<gene>
    <name evidence="3" type="ORF">DIY07_06555</name>
    <name evidence="2" type="ORF">DQ08_06290</name>
</gene>
<dbReference type="AlphaFoldDB" id="A0A3L8GJ40"/>
<dbReference type="Gene3D" id="3.50.50.60">
    <property type="entry name" value="FAD/NAD(P)-binding domain"/>
    <property type="match status" value="2"/>
</dbReference>
<reference evidence="2 4" key="1">
    <citation type="journal article" date="2014" name="Genome Announc.">
        <title>Complete Genome Sequence of a Virulent Strain, Streptococcus iniae ISET0901, Isolated from Diseased Tilapia.</title>
        <authorList>
            <person name="Pridgeon J.W."/>
            <person name="Zhang D."/>
            <person name="Zhang L."/>
        </authorList>
    </citation>
    <scope>NUCLEOTIDE SEQUENCE [LARGE SCALE GENOMIC DNA]</scope>
    <source>
        <strain evidence="2 4">ISET0901</strain>
    </source>
</reference>
<dbReference type="PANTHER" id="PTHR43539">
    <property type="entry name" value="FLAVIN-BINDING MONOOXYGENASE-LIKE PROTEIN (AFU_ORTHOLOGUE AFUA_4G09220)"/>
    <property type="match status" value="1"/>
</dbReference>
<dbReference type="Proteomes" id="UP000269148">
    <property type="component" value="Unassembled WGS sequence"/>
</dbReference>
<evidence type="ECO:0000313" key="2">
    <source>
        <dbReference type="EMBL" id="AHY16066.1"/>
    </source>
</evidence>
<dbReference type="KEGG" id="siq:DQ08_06290"/>
<dbReference type="KEGG" id="siz:SI82_06440"/>
<dbReference type="InterPro" id="IPR050982">
    <property type="entry name" value="Auxin_biosynth/cation_transpt"/>
</dbReference>
<evidence type="ECO:0000313" key="5">
    <source>
        <dbReference type="Proteomes" id="UP000269148"/>
    </source>
</evidence>
<keyword evidence="4" id="KW-1185">Reference proteome</keyword>
<dbReference type="SUPFAM" id="SSF51905">
    <property type="entry name" value="FAD/NAD(P)-binding domain"/>
    <property type="match status" value="1"/>
</dbReference>
<dbReference type="PRINTS" id="PR00411">
    <property type="entry name" value="PNDRDTASEI"/>
</dbReference>
<evidence type="ECO:0000313" key="4">
    <source>
        <dbReference type="Proteomes" id="UP000025245"/>
    </source>
</evidence>
<reference evidence="3 5" key="2">
    <citation type="submission" date="2018-06" db="EMBL/GenBank/DDBJ databases">
        <title>Mutators as drivers of adaptation in pathogenic bacteria and a risk factor for host jumps and vaccine escape.</title>
        <authorList>
            <person name="Barnes A.C."/>
            <person name="Silayeva O."/>
        </authorList>
    </citation>
    <scope>NUCLEOTIDE SEQUENCE [LARGE SCALE GENOMIC DNA]</scope>
    <source>
        <strain evidence="3 5">QMA0445</strain>
    </source>
</reference>
<dbReference type="GO" id="GO:0050660">
    <property type="term" value="F:flavin adenine dinucleotide binding"/>
    <property type="evidence" value="ECO:0007669"/>
    <property type="project" value="TreeGrafter"/>
</dbReference>